<dbReference type="Proteomes" id="UP000236316">
    <property type="component" value="Segment"/>
</dbReference>
<protein>
    <submittedName>
        <fullName evidence="1">Uncharacterized protein</fullName>
    </submittedName>
</protein>
<organism evidence="1">
    <name type="scientific">Orpheovirus IHUMI-LCC2</name>
    <dbReference type="NCBI Taxonomy" id="2023057"/>
    <lineage>
        <taxon>Viruses</taxon>
        <taxon>Varidnaviria</taxon>
        <taxon>Bamfordvirae</taxon>
        <taxon>Nucleocytoviricota</taxon>
        <taxon>Megaviricetes</taxon>
        <taxon>Pimascovirales</taxon>
        <taxon>Ocovirineae</taxon>
        <taxon>Orpheoviridae</taxon>
        <taxon>Alphaorpheovirus</taxon>
        <taxon>Alphaorpheovirus massiliense</taxon>
    </lineage>
</organism>
<sequence>METLVIKYGKYTIEIKDVIYKELFKIFPNFEGLVDVNNILEMQCFKLTNEQLFTSICGICCLINEYKDLTNIKLDVDKYSFIKYIFYDKNKKDIVSIISCAHEVLILMEYFACEISQDIIFCLYHCCIKDDIKLDNSVVSYIEEKAKYIICNDKYEKYMILMIIRKFMVSQIVKGDDLIKKLKEGFIQCVEYIDNDIRYVYYPKEDKDNIEKIILLNKHTLKFSYKHKFMTNGMIDYKAGIDYGGLYTIFNGRKLYTKLQGFKIHIFGGTMSFNLDNEIISIISIDELHRIAFNPTLEEVTEIFRDIILKS</sequence>
<dbReference type="RefSeq" id="YP_009448324.1">
    <property type="nucleotide sequence ID" value="NC_036594.1"/>
</dbReference>
<accession>A0A2I2L3A6</accession>
<evidence type="ECO:0000313" key="1">
    <source>
        <dbReference type="EMBL" id="SNW62022.1"/>
    </source>
</evidence>
<dbReference type="EMBL" id="LT906555">
    <property type="protein sequence ID" value="SNW62022.1"/>
    <property type="molecule type" value="Genomic_DNA"/>
</dbReference>
<dbReference type="KEGG" id="vg:35381842"/>
<reference evidence="1" key="1">
    <citation type="submission" date="2017-08" db="EMBL/GenBank/DDBJ databases">
        <authorList>
            <consortium name="Urmite Genomes"/>
        </authorList>
    </citation>
    <scope>NUCLEOTIDE SEQUENCE [LARGE SCALE GENOMIC DNA]</scope>
    <source>
        <strain evidence="1">IHUMI-LCC2</strain>
    </source>
</reference>
<gene>
    <name evidence="1" type="ORF">ORPV_118</name>
</gene>
<dbReference type="GeneID" id="35381842"/>
<name>A0A2I2L3A6_9VIRU</name>
<proteinExistence type="predicted"/>
<keyword evidence="2" id="KW-1185">Reference proteome</keyword>
<evidence type="ECO:0000313" key="2">
    <source>
        <dbReference type="Proteomes" id="UP000236316"/>
    </source>
</evidence>